<protein>
    <submittedName>
        <fullName evidence="7">Uncharacterized protein</fullName>
    </submittedName>
</protein>
<accession>A0A4U0V3M7</accession>
<dbReference type="PANTHER" id="PTHR45649">
    <property type="entry name" value="AMINO-ACID PERMEASE BAT1"/>
    <property type="match status" value="1"/>
</dbReference>
<evidence type="ECO:0000313" key="7">
    <source>
        <dbReference type="EMBL" id="TKA42285.1"/>
    </source>
</evidence>
<evidence type="ECO:0000256" key="1">
    <source>
        <dbReference type="ARBA" id="ARBA00004141"/>
    </source>
</evidence>
<feature type="transmembrane region" description="Helical" evidence="6">
    <location>
        <begin position="161"/>
        <end position="181"/>
    </location>
</feature>
<feature type="transmembrane region" description="Helical" evidence="6">
    <location>
        <begin position="232"/>
        <end position="251"/>
    </location>
</feature>
<feature type="transmembrane region" description="Helical" evidence="6">
    <location>
        <begin position="188"/>
        <end position="212"/>
    </location>
</feature>
<evidence type="ECO:0000313" key="8">
    <source>
        <dbReference type="Proteomes" id="UP000308768"/>
    </source>
</evidence>
<keyword evidence="2" id="KW-0813">Transport</keyword>
<comment type="subcellular location">
    <subcellularLocation>
        <location evidence="1">Membrane</location>
        <topology evidence="1">Multi-pass membrane protein</topology>
    </subcellularLocation>
</comment>
<dbReference type="Proteomes" id="UP000308768">
    <property type="component" value="Unassembled WGS sequence"/>
</dbReference>
<dbReference type="EMBL" id="NAJN01003219">
    <property type="protein sequence ID" value="TKA42285.1"/>
    <property type="molecule type" value="Genomic_DNA"/>
</dbReference>
<dbReference type="STRING" id="331657.A0A4U0V3M7"/>
<dbReference type="GO" id="GO:0022857">
    <property type="term" value="F:transmembrane transporter activity"/>
    <property type="evidence" value="ECO:0007669"/>
    <property type="project" value="UniProtKB-ARBA"/>
</dbReference>
<keyword evidence="4 6" id="KW-1133">Transmembrane helix</keyword>
<keyword evidence="3 6" id="KW-0812">Transmembrane</keyword>
<evidence type="ECO:0000256" key="4">
    <source>
        <dbReference type="ARBA" id="ARBA00022989"/>
    </source>
</evidence>
<feature type="non-terminal residue" evidence="7">
    <location>
        <position position="252"/>
    </location>
</feature>
<evidence type="ECO:0000256" key="6">
    <source>
        <dbReference type="SAM" id="Phobius"/>
    </source>
</evidence>
<dbReference type="OrthoDB" id="3900342at2759"/>
<keyword evidence="8" id="KW-1185">Reference proteome</keyword>
<name>A0A4U0V3M7_9PEZI</name>
<feature type="transmembrane region" description="Helical" evidence="6">
    <location>
        <begin position="102"/>
        <end position="121"/>
    </location>
</feature>
<reference evidence="7 8" key="1">
    <citation type="submission" date="2017-03" db="EMBL/GenBank/DDBJ databases">
        <title>Genomes of endolithic fungi from Antarctica.</title>
        <authorList>
            <person name="Coleine C."/>
            <person name="Masonjones S."/>
            <person name="Stajich J.E."/>
        </authorList>
    </citation>
    <scope>NUCLEOTIDE SEQUENCE [LARGE SCALE GENOMIC DNA]</scope>
    <source>
        <strain evidence="7 8">CCFEE 5187</strain>
    </source>
</reference>
<comment type="caution">
    <text evidence="7">The sequence shown here is derived from an EMBL/GenBank/DDBJ whole genome shotgun (WGS) entry which is preliminary data.</text>
</comment>
<evidence type="ECO:0000256" key="3">
    <source>
        <dbReference type="ARBA" id="ARBA00022692"/>
    </source>
</evidence>
<evidence type="ECO:0000256" key="5">
    <source>
        <dbReference type="ARBA" id="ARBA00023136"/>
    </source>
</evidence>
<dbReference type="AlphaFoldDB" id="A0A4U0V3M7"/>
<feature type="transmembrane region" description="Helical" evidence="6">
    <location>
        <begin position="128"/>
        <end position="149"/>
    </location>
</feature>
<dbReference type="GO" id="GO:0016020">
    <property type="term" value="C:membrane"/>
    <property type="evidence" value="ECO:0007669"/>
    <property type="project" value="UniProtKB-SubCell"/>
</dbReference>
<proteinExistence type="predicted"/>
<dbReference type="PANTHER" id="PTHR45649:SF27">
    <property type="entry name" value="CHOLINE TRANSPORTER (EUROFUNG)"/>
    <property type="match status" value="1"/>
</dbReference>
<evidence type="ECO:0000256" key="2">
    <source>
        <dbReference type="ARBA" id="ARBA00022448"/>
    </source>
</evidence>
<keyword evidence="5 6" id="KW-0472">Membrane</keyword>
<gene>
    <name evidence="7" type="ORF">B0A49_13572</name>
</gene>
<sequence>MSDEKIDVDAPAYDTKGLPAPAVVEDGPIEGEVINVSGHKQELDRNFGFWSICAIGVVSDNAWAAGGGSLIVAFYNGGGPGVIFELYVCSLQLLLVNELRDLASIAATFFYVFIGASLAQCGQQWNCLAWIFGTASSTLWAANTIIAMYSLYHPDYTPQRWQIFVVFLVVCWMDASVVMFGQRILPKLANLACCVCVGGVFITIMVCAIMPATTGQGYASNSFVWTEWNNQTGYTSDGFVFLAGMLNGAFAI</sequence>
<organism evidence="7 8">
    <name type="scientific">Cryomyces minteri</name>
    <dbReference type="NCBI Taxonomy" id="331657"/>
    <lineage>
        <taxon>Eukaryota</taxon>
        <taxon>Fungi</taxon>
        <taxon>Dikarya</taxon>
        <taxon>Ascomycota</taxon>
        <taxon>Pezizomycotina</taxon>
        <taxon>Dothideomycetes</taxon>
        <taxon>Dothideomycetes incertae sedis</taxon>
        <taxon>Cryomyces</taxon>
    </lineage>
</organism>